<evidence type="ECO:0000256" key="1">
    <source>
        <dbReference type="SAM" id="Phobius"/>
    </source>
</evidence>
<protein>
    <submittedName>
        <fullName evidence="2">Uncharacterized protein</fullName>
    </submittedName>
</protein>
<keyword evidence="3" id="KW-1185">Reference proteome</keyword>
<dbReference type="EMBL" id="JBHTIA010000003">
    <property type="protein sequence ID" value="MFD0764359.1"/>
    <property type="molecule type" value="Genomic_DNA"/>
</dbReference>
<dbReference type="Proteomes" id="UP001597073">
    <property type="component" value="Unassembled WGS sequence"/>
</dbReference>
<organism evidence="2 3">
    <name type="scientific">Mucilaginibacter lutimaris</name>
    <dbReference type="NCBI Taxonomy" id="931629"/>
    <lineage>
        <taxon>Bacteria</taxon>
        <taxon>Pseudomonadati</taxon>
        <taxon>Bacteroidota</taxon>
        <taxon>Sphingobacteriia</taxon>
        <taxon>Sphingobacteriales</taxon>
        <taxon>Sphingobacteriaceae</taxon>
        <taxon>Mucilaginibacter</taxon>
    </lineage>
</organism>
<keyword evidence="1" id="KW-0812">Transmembrane</keyword>
<accession>A0ABW2ZDZ2</accession>
<reference evidence="3" key="1">
    <citation type="journal article" date="2019" name="Int. J. Syst. Evol. Microbiol.">
        <title>The Global Catalogue of Microorganisms (GCM) 10K type strain sequencing project: providing services to taxonomists for standard genome sequencing and annotation.</title>
        <authorList>
            <consortium name="The Broad Institute Genomics Platform"/>
            <consortium name="The Broad Institute Genome Sequencing Center for Infectious Disease"/>
            <person name="Wu L."/>
            <person name="Ma J."/>
        </authorList>
    </citation>
    <scope>NUCLEOTIDE SEQUENCE [LARGE SCALE GENOMIC DNA]</scope>
    <source>
        <strain evidence="3">CCUG 60742</strain>
    </source>
</reference>
<feature type="transmembrane region" description="Helical" evidence="1">
    <location>
        <begin position="93"/>
        <end position="112"/>
    </location>
</feature>
<evidence type="ECO:0000313" key="2">
    <source>
        <dbReference type="EMBL" id="MFD0764359.1"/>
    </source>
</evidence>
<feature type="transmembrane region" description="Helical" evidence="1">
    <location>
        <begin position="68"/>
        <end position="86"/>
    </location>
</feature>
<keyword evidence="1" id="KW-1133">Transmembrane helix</keyword>
<sequence>MATLTNTTAQWSNVSSTNNNGGLLNKITALADKQAPNRTLWFMVSLIAQGVLFLPVPAVLLFYFHAPLAVLAVTLGLFFSNIIAGMGGAGIRVMLGFFAFSILAHLIMIILFTI</sequence>
<dbReference type="RefSeq" id="WP_377139644.1">
    <property type="nucleotide sequence ID" value="NZ_JBHTIA010000003.1"/>
</dbReference>
<comment type="caution">
    <text evidence="2">The sequence shown here is derived from an EMBL/GenBank/DDBJ whole genome shotgun (WGS) entry which is preliminary data.</text>
</comment>
<evidence type="ECO:0000313" key="3">
    <source>
        <dbReference type="Proteomes" id="UP001597073"/>
    </source>
</evidence>
<gene>
    <name evidence="2" type="ORF">ACFQZI_05815</name>
</gene>
<proteinExistence type="predicted"/>
<name>A0ABW2ZDZ2_9SPHI</name>
<keyword evidence="1" id="KW-0472">Membrane</keyword>
<feature type="transmembrane region" description="Helical" evidence="1">
    <location>
        <begin position="40"/>
        <end position="62"/>
    </location>
</feature>